<evidence type="ECO:0000256" key="3">
    <source>
        <dbReference type="ARBA" id="ARBA00022490"/>
    </source>
</evidence>
<evidence type="ECO:0000256" key="5">
    <source>
        <dbReference type="ARBA" id="ARBA00023212"/>
    </source>
</evidence>
<dbReference type="Proteomes" id="UP001642409">
    <property type="component" value="Unassembled WGS sequence"/>
</dbReference>
<name>A0ABP1GM54_9EUKA</name>
<feature type="region of interest" description="Disordered" evidence="7">
    <location>
        <begin position="67"/>
        <end position="86"/>
    </location>
</feature>
<evidence type="ECO:0000256" key="1">
    <source>
        <dbReference type="ARBA" id="ARBA00004120"/>
    </source>
</evidence>
<comment type="caution">
    <text evidence="8">The sequence shown here is derived from an EMBL/GenBank/DDBJ whole genome shotgun (WGS) entry which is preliminary data.</text>
</comment>
<feature type="compositionally biased region" description="Basic and acidic residues" evidence="7">
    <location>
        <begin position="111"/>
        <end position="121"/>
    </location>
</feature>
<keyword evidence="9" id="KW-1185">Reference proteome</keyword>
<feature type="compositionally biased region" description="Low complexity" evidence="7">
    <location>
        <begin position="128"/>
        <end position="143"/>
    </location>
</feature>
<feature type="compositionally biased region" description="Acidic residues" evidence="7">
    <location>
        <begin position="45"/>
        <end position="56"/>
    </location>
</feature>
<dbReference type="Pfam" id="PF12317">
    <property type="entry name" value="IFT46_B_C"/>
    <property type="match status" value="1"/>
</dbReference>
<feature type="compositionally biased region" description="Polar residues" evidence="7">
    <location>
        <begin position="74"/>
        <end position="83"/>
    </location>
</feature>
<gene>
    <name evidence="8" type="ORF">HINF_LOCUS644</name>
</gene>
<reference evidence="8 9" key="1">
    <citation type="submission" date="2024-07" db="EMBL/GenBank/DDBJ databases">
        <authorList>
            <person name="Akdeniz Z."/>
        </authorList>
    </citation>
    <scope>NUCLEOTIDE SEQUENCE [LARGE SCALE GENOMIC DNA]</scope>
</reference>
<feature type="compositionally biased region" description="Low complexity" evidence="7">
    <location>
        <begin position="22"/>
        <end position="38"/>
    </location>
</feature>
<evidence type="ECO:0000313" key="8">
    <source>
        <dbReference type="EMBL" id="CAL5970704.1"/>
    </source>
</evidence>
<accession>A0ABP1GM54</accession>
<evidence type="ECO:0000256" key="6">
    <source>
        <dbReference type="ARBA" id="ARBA00023273"/>
    </source>
</evidence>
<feature type="region of interest" description="Disordered" evidence="7">
    <location>
        <begin position="96"/>
        <end position="143"/>
    </location>
</feature>
<dbReference type="EMBL" id="CAXDID020000001">
    <property type="protein sequence ID" value="CAL5970704.1"/>
    <property type="molecule type" value="Genomic_DNA"/>
</dbReference>
<dbReference type="PANTHER" id="PTHR13376:SF0">
    <property type="entry name" value="INTRAFLAGELLAR TRANSPORT PROTEIN 46 HOMOLOG"/>
    <property type="match status" value="1"/>
</dbReference>
<evidence type="ECO:0000256" key="7">
    <source>
        <dbReference type="SAM" id="MobiDB-lite"/>
    </source>
</evidence>
<protein>
    <submittedName>
        <fullName evidence="8">Intraflagellar_transport complex B protein 46</fullName>
    </submittedName>
</protein>
<proteinExistence type="inferred from homology"/>
<feature type="region of interest" description="Disordered" evidence="7">
    <location>
        <begin position="22"/>
        <end position="60"/>
    </location>
</feature>
<evidence type="ECO:0000256" key="2">
    <source>
        <dbReference type="ARBA" id="ARBA00007700"/>
    </source>
</evidence>
<dbReference type="InterPro" id="IPR022088">
    <property type="entry name" value="Intraflagellar_transp_cmplxB"/>
</dbReference>
<keyword evidence="4" id="KW-0969">Cilium</keyword>
<organism evidence="8 9">
    <name type="scientific">Hexamita inflata</name>
    <dbReference type="NCBI Taxonomy" id="28002"/>
    <lineage>
        <taxon>Eukaryota</taxon>
        <taxon>Metamonada</taxon>
        <taxon>Diplomonadida</taxon>
        <taxon>Hexamitidae</taxon>
        <taxon>Hexamitinae</taxon>
        <taxon>Hexamita</taxon>
    </lineage>
</organism>
<keyword evidence="6" id="KW-0966">Cell projection</keyword>
<evidence type="ECO:0000256" key="4">
    <source>
        <dbReference type="ARBA" id="ARBA00023069"/>
    </source>
</evidence>
<keyword evidence="3" id="KW-0963">Cytoplasm</keyword>
<dbReference type="PANTHER" id="PTHR13376">
    <property type="entry name" value="INTRAFLAGELLAR TRANSPORT PROTEIN 46 HOMOLOG"/>
    <property type="match status" value="1"/>
</dbReference>
<comment type="subcellular location">
    <subcellularLocation>
        <location evidence="1">Cytoplasm</location>
        <location evidence="1">Cytoskeleton</location>
        <location evidence="1">Cilium basal body</location>
    </subcellularLocation>
</comment>
<evidence type="ECO:0000313" key="9">
    <source>
        <dbReference type="Proteomes" id="UP001642409"/>
    </source>
</evidence>
<comment type="similarity">
    <text evidence="2">Belongs to the IFT46 family.</text>
</comment>
<keyword evidence="5" id="KW-0206">Cytoskeleton</keyword>
<sequence length="432" mass="49604">MSWHHKNTDDDEFDVKINISNPSSLNSSLLNNSNNSSSEHIEQIDQVEPEDTFEDIDGYKQPVTCIKETKQQLRPENSSNIVQNKDKEVTEAPNIVYDDQKSQPAQQQTNERLRTTPENFERSSMSRSNIQPQNQSSSSMIMPPKSKISVSAVQIEAAQISVQPNFASSKAEVFDEESDEERISHRKLNSQIQAQILSNLQQSTDLDYQKLSDTDLTALFSSFKPKQFTLETIFVPFLKNYEPCVGEVDIFIKIDPPSIISSVQINSNVQIGSNVQINPSAQITPDKLGTLVADEPRLKQTDPNQLEKQLRIHSENQNIGYVQSTYEVKTANNAEEIQAFIDENEKMNAKQQIYDCKRQIYYFDYEMYDEEYCQMIDKHFRDFSKIDLDLEQYVQMCCALLDCEFDQEDIIGSAFRIFEVYGGIQQILQTEK</sequence>